<dbReference type="InterPro" id="IPR003594">
    <property type="entry name" value="HATPase_dom"/>
</dbReference>
<evidence type="ECO:0000256" key="5">
    <source>
        <dbReference type="ARBA" id="ARBA00022840"/>
    </source>
</evidence>
<evidence type="ECO:0000256" key="4">
    <source>
        <dbReference type="ARBA" id="ARBA00022777"/>
    </source>
</evidence>
<dbReference type="PROSITE" id="PS50109">
    <property type="entry name" value="HIS_KIN"/>
    <property type="match status" value="1"/>
</dbReference>
<keyword evidence="5" id="KW-0067">ATP-binding</keyword>
<dbReference type="InterPro" id="IPR036890">
    <property type="entry name" value="HATPase_C_sf"/>
</dbReference>
<dbReference type="SUPFAM" id="SSF55874">
    <property type="entry name" value="ATPase domain of HSP90 chaperone/DNA topoisomerase II/histidine kinase"/>
    <property type="match status" value="1"/>
</dbReference>
<organism evidence="10 11">
    <name type="scientific">Paenibacillus methanolicus</name>
    <dbReference type="NCBI Taxonomy" id="582686"/>
    <lineage>
        <taxon>Bacteria</taxon>
        <taxon>Bacillati</taxon>
        <taxon>Bacillota</taxon>
        <taxon>Bacilli</taxon>
        <taxon>Bacillales</taxon>
        <taxon>Paenibacillaceae</taxon>
        <taxon>Paenibacillus</taxon>
    </lineage>
</organism>
<dbReference type="AlphaFoldDB" id="A0A5S5BXX7"/>
<dbReference type="SUPFAM" id="SSF55890">
    <property type="entry name" value="Sporulation response regulatory protein Spo0B"/>
    <property type="match status" value="1"/>
</dbReference>
<comment type="caution">
    <text evidence="10">The sequence shown here is derived from an EMBL/GenBank/DDBJ whole genome shotgun (WGS) entry which is preliminary data.</text>
</comment>
<dbReference type="Pfam" id="PF02518">
    <property type="entry name" value="HATPase_c"/>
    <property type="match status" value="1"/>
</dbReference>
<sequence>MTYARFDALLEFFFITLPQAYAIFWLVHALLGMQQPLTWRRLVIGTAVPTTYMEIMYNLLPTSLHLVNAIISLFFSVTLTYAKQTLKLRFLFVLLFIMLAMLSDLLAIFIASNFIAFETFINGPVYYKMAFCFPIHLTMYGMSVYLKRKGFAPLKQAMHFVISLRGKPTFYLIVLSVFQFLCVGFYIFETYFDNTYDAGLGIAIFIPLVLICMVFIHTVRLIVRTREEAIQSTQKTYIDEMNQLFATVRGQRHDFINHVQVMHTMLAMNKLDRLREYMSGVAEEIRTVDRAHVDHPSPALAALVEAKLAIADAKRIAFDYRIEDAPTAFGAVTGIDLVRMIGNLIDNAFDAVLALPAGERFVLLEMSVMRGALVISVANRGTVLTDAQKKAMVTPGYTTKEGEHSGLGLSNVVERAAQYRGTVAIESDEERGVVITIRIPNVARAKDVGREQDSAAERSRSADLS</sequence>
<dbReference type="RefSeq" id="WP_148931840.1">
    <property type="nucleotide sequence ID" value="NZ_VNHS01000010.1"/>
</dbReference>
<dbReference type="OrthoDB" id="3173688at2"/>
<gene>
    <name evidence="10" type="ORF">BCM02_110128</name>
</gene>
<keyword evidence="2" id="KW-0808">Transferase</keyword>
<evidence type="ECO:0000256" key="2">
    <source>
        <dbReference type="ARBA" id="ARBA00022679"/>
    </source>
</evidence>
<keyword evidence="8" id="KW-0812">Transmembrane</keyword>
<dbReference type="InterPro" id="IPR005467">
    <property type="entry name" value="His_kinase_dom"/>
</dbReference>
<dbReference type="Gene3D" id="3.30.565.10">
    <property type="entry name" value="Histidine kinase-like ATPase, C-terminal domain"/>
    <property type="match status" value="1"/>
</dbReference>
<evidence type="ECO:0000256" key="1">
    <source>
        <dbReference type="ARBA" id="ARBA00022553"/>
    </source>
</evidence>
<feature type="transmembrane region" description="Helical" evidence="8">
    <location>
        <begin position="127"/>
        <end position="147"/>
    </location>
</feature>
<keyword evidence="8" id="KW-0472">Membrane</keyword>
<dbReference type="PANTHER" id="PTHR40448:SF1">
    <property type="entry name" value="TWO-COMPONENT SENSOR HISTIDINE KINASE"/>
    <property type="match status" value="1"/>
</dbReference>
<keyword evidence="3" id="KW-0547">Nucleotide-binding</keyword>
<dbReference type="Proteomes" id="UP000323257">
    <property type="component" value="Unassembled WGS sequence"/>
</dbReference>
<keyword evidence="6" id="KW-0902">Two-component regulatory system</keyword>
<dbReference type="InterPro" id="IPR016120">
    <property type="entry name" value="Sig_transdc_His_kin_SpoOB"/>
</dbReference>
<dbReference type="GO" id="GO:0005524">
    <property type="term" value="F:ATP binding"/>
    <property type="evidence" value="ECO:0007669"/>
    <property type="project" value="UniProtKB-KW"/>
</dbReference>
<dbReference type="EMBL" id="VNHS01000010">
    <property type="protein sequence ID" value="TYP71178.1"/>
    <property type="molecule type" value="Genomic_DNA"/>
</dbReference>
<dbReference type="SMART" id="SM00387">
    <property type="entry name" value="HATPase_c"/>
    <property type="match status" value="1"/>
</dbReference>
<accession>A0A5S5BXX7</accession>
<keyword evidence="1" id="KW-0597">Phosphoprotein</keyword>
<feature type="domain" description="Histidine kinase" evidence="9">
    <location>
        <begin position="337"/>
        <end position="443"/>
    </location>
</feature>
<feature type="transmembrane region" description="Helical" evidence="8">
    <location>
        <begin position="200"/>
        <end position="223"/>
    </location>
</feature>
<feature type="region of interest" description="Disordered" evidence="7">
    <location>
        <begin position="446"/>
        <end position="465"/>
    </location>
</feature>
<evidence type="ECO:0000256" key="7">
    <source>
        <dbReference type="SAM" id="MobiDB-lite"/>
    </source>
</evidence>
<keyword evidence="4 10" id="KW-0418">Kinase</keyword>
<name>A0A5S5BXX7_9BACL</name>
<dbReference type="GO" id="GO:0042802">
    <property type="term" value="F:identical protein binding"/>
    <property type="evidence" value="ECO:0007669"/>
    <property type="project" value="TreeGrafter"/>
</dbReference>
<proteinExistence type="predicted"/>
<feature type="transmembrane region" description="Helical" evidence="8">
    <location>
        <begin position="168"/>
        <end position="188"/>
    </location>
</feature>
<protein>
    <submittedName>
        <fullName evidence="10">Sensor kinase SpoOB-type protein</fullName>
    </submittedName>
</protein>
<dbReference type="GO" id="GO:0000155">
    <property type="term" value="F:phosphorelay sensor kinase activity"/>
    <property type="evidence" value="ECO:0007669"/>
    <property type="project" value="InterPro"/>
</dbReference>
<evidence type="ECO:0000256" key="3">
    <source>
        <dbReference type="ARBA" id="ARBA00022741"/>
    </source>
</evidence>
<evidence type="ECO:0000313" key="10">
    <source>
        <dbReference type="EMBL" id="TYP71178.1"/>
    </source>
</evidence>
<feature type="transmembrane region" description="Helical" evidence="8">
    <location>
        <begin position="12"/>
        <end position="30"/>
    </location>
</feature>
<evidence type="ECO:0000259" key="9">
    <source>
        <dbReference type="PROSITE" id="PS50109"/>
    </source>
</evidence>
<evidence type="ECO:0000256" key="6">
    <source>
        <dbReference type="ARBA" id="ARBA00023012"/>
    </source>
</evidence>
<keyword evidence="11" id="KW-1185">Reference proteome</keyword>
<dbReference type="Gene3D" id="1.10.287.130">
    <property type="match status" value="1"/>
</dbReference>
<keyword evidence="8" id="KW-1133">Transmembrane helix</keyword>
<feature type="transmembrane region" description="Helical" evidence="8">
    <location>
        <begin position="66"/>
        <end position="83"/>
    </location>
</feature>
<dbReference type="InterPro" id="IPR039506">
    <property type="entry name" value="SPOB_a"/>
</dbReference>
<dbReference type="Pfam" id="PF14689">
    <property type="entry name" value="SPOB_a"/>
    <property type="match status" value="1"/>
</dbReference>
<evidence type="ECO:0000313" key="11">
    <source>
        <dbReference type="Proteomes" id="UP000323257"/>
    </source>
</evidence>
<evidence type="ECO:0000256" key="8">
    <source>
        <dbReference type="SAM" id="Phobius"/>
    </source>
</evidence>
<reference evidence="10 11" key="1">
    <citation type="submission" date="2019-07" db="EMBL/GenBank/DDBJ databases">
        <title>Genomic Encyclopedia of Type Strains, Phase III (KMG-III): the genomes of soil and plant-associated and newly described type strains.</title>
        <authorList>
            <person name="Whitman W."/>
        </authorList>
    </citation>
    <scope>NUCLEOTIDE SEQUENCE [LARGE SCALE GENOMIC DNA]</scope>
    <source>
        <strain evidence="10 11">BL24</strain>
    </source>
</reference>
<dbReference type="PANTHER" id="PTHR40448">
    <property type="entry name" value="TWO-COMPONENT SENSOR HISTIDINE KINASE"/>
    <property type="match status" value="1"/>
</dbReference>
<feature type="transmembrane region" description="Helical" evidence="8">
    <location>
        <begin position="90"/>
        <end position="115"/>
    </location>
</feature>